<comment type="caution">
    <text evidence="1">The sequence shown here is derived from an EMBL/GenBank/DDBJ whole genome shotgun (WGS) entry which is preliminary data.</text>
</comment>
<dbReference type="Proteomes" id="UP000789920">
    <property type="component" value="Unassembled WGS sequence"/>
</dbReference>
<name>A0ACA9SHN0_9GLOM</name>
<dbReference type="EMBL" id="CAJVQC010125843">
    <property type="protein sequence ID" value="CAG8840134.1"/>
    <property type="molecule type" value="Genomic_DNA"/>
</dbReference>
<evidence type="ECO:0000313" key="2">
    <source>
        <dbReference type="Proteomes" id="UP000789920"/>
    </source>
</evidence>
<evidence type="ECO:0000313" key="1">
    <source>
        <dbReference type="EMBL" id="CAG8840134.1"/>
    </source>
</evidence>
<feature type="non-terminal residue" evidence="1">
    <location>
        <position position="1"/>
    </location>
</feature>
<accession>A0ACA9SHN0</accession>
<reference evidence="1" key="1">
    <citation type="submission" date="2021-06" db="EMBL/GenBank/DDBJ databases">
        <authorList>
            <person name="Kallberg Y."/>
            <person name="Tangrot J."/>
            <person name="Rosling A."/>
        </authorList>
    </citation>
    <scope>NUCLEOTIDE SEQUENCE</scope>
    <source>
        <strain evidence="1">MA461A</strain>
    </source>
</reference>
<organism evidence="1 2">
    <name type="scientific">Racocetra persica</name>
    <dbReference type="NCBI Taxonomy" id="160502"/>
    <lineage>
        <taxon>Eukaryota</taxon>
        <taxon>Fungi</taxon>
        <taxon>Fungi incertae sedis</taxon>
        <taxon>Mucoromycota</taxon>
        <taxon>Glomeromycotina</taxon>
        <taxon>Glomeromycetes</taxon>
        <taxon>Diversisporales</taxon>
        <taxon>Gigasporaceae</taxon>
        <taxon>Racocetra</taxon>
    </lineage>
</organism>
<proteinExistence type="predicted"/>
<keyword evidence="2" id="KW-1185">Reference proteome</keyword>
<gene>
    <name evidence="1" type="ORF">RPERSI_LOCUS31315</name>
</gene>
<sequence>SAIALSINHPLITQVVSQDRQDKKNEFCITCKDKASKEIAAEFTGNYCQHPLTQEKLSIWVTNFVVGEYGTGAVMINAFSPEIFQHKEIPNLISEKELKQNKEVDYAFAIKYNLPIKKIFQISNQEKKLSGFFINSPLINGLANKEKAIEIINQHLEKEKKGQKEEFYHLKD</sequence>
<protein>
    <submittedName>
        <fullName evidence="1">9455_t:CDS:1</fullName>
    </submittedName>
</protein>